<dbReference type="AlphaFoldDB" id="A0A0M8KBJ9"/>
<evidence type="ECO:0000256" key="1">
    <source>
        <dbReference type="ARBA" id="ARBA00009481"/>
    </source>
</evidence>
<evidence type="ECO:0000313" key="10">
    <source>
        <dbReference type="EMBL" id="KPL89352.1"/>
    </source>
</evidence>
<evidence type="ECO:0000313" key="12">
    <source>
        <dbReference type="Proteomes" id="UP000050502"/>
    </source>
</evidence>
<dbReference type="InParanoid" id="A0A0M8KBJ9"/>
<dbReference type="GO" id="GO:0016438">
    <property type="term" value="F:tRNA-queuosine(34) beta-mannosyltransferase activity"/>
    <property type="evidence" value="ECO:0007669"/>
    <property type="project" value="UniProtKB-EC"/>
</dbReference>
<dbReference type="Proteomes" id="UP000037784">
    <property type="component" value="Unassembled WGS sequence"/>
</dbReference>
<dbReference type="InterPro" id="IPR051862">
    <property type="entry name" value="GT-like_domain_containing_1"/>
</dbReference>
<dbReference type="Proteomes" id="UP000050502">
    <property type="component" value="Unassembled WGS sequence"/>
</dbReference>
<organism evidence="9 11">
    <name type="scientific">Ardenticatena maritima</name>
    <dbReference type="NCBI Taxonomy" id="872965"/>
    <lineage>
        <taxon>Bacteria</taxon>
        <taxon>Bacillati</taxon>
        <taxon>Chloroflexota</taxon>
        <taxon>Ardenticatenia</taxon>
        <taxon>Ardenticatenales</taxon>
        <taxon>Ardenticatenaceae</taxon>
        <taxon>Ardenticatena</taxon>
    </lineage>
</organism>
<evidence type="ECO:0000313" key="11">
    <source>
        <dbReference type="Proteomes" id="UP000037784"/>
    </source>
</evidence>
<name>A0A0M8KBJ9_9CHLR</name>
<reference evidence="11" key="3">
    <citation type="submission" date="2015-08" db="EMBL/GenBank/DDBJ databases">
        <title>Draft Genome Sequence of a Heterotrophic Facultative Anaerobic Bacterium Ardenticatena maritima Strain 110S.</title>
        <authorList>
            <person name="Kawaichi S."/>
            <person name="Yoshida T."/>
            <person name="Sako Y."/>
            <person name="Nakamura R."/>
        </authorList>
    </citation>
    <scope>NUCLEOTIDE SEQUENCE [LARGE SCALE GENOMIC DNA]</scope>
    <source>
        <strain evidence="11">110S</strain>
    </source>
</reference>
<dbReference type="PANTHER" id="PTHR13615">
    <property type="entry name" value="GLYCOSYLTRANSFERASE-LIKE 1"/>
    <property type="match status" value="1"/>
</dbReference>
<protein>
    <recommendedName>
        <fullName evidence="5">tRNA-queuosine alpha-mannosyltransferase</fullName>
        <ecNumber evidence="4">2.4.1.110</ecNumber>
    </recommendedName>
</protein>
<comment type="caution">
    <text evidence="9">The sequence shown here is derived from an EMBL/GenBank/DDBJ whole genome shotgun (WGS) entry which is preliminary data.</text>
</comment>
<evidence type="ECO:0000256" key="4">
    <source>
        <dbReference type="ARBA" id="ARBA00044517"/>
    </source>
</evidence>
<sequence length="372" mass="42663">MHVLLIEPYDMGSHAVWARGVQRYSAHTVELLTLPGRFWKWRMHGAAVTLAPNILARERMPDLIVATDMLDVTTLLALTRARTAQTPVLTYFHENQLTYPFPPGTKRDLHYGWINYVSALASNAVAFNSAYHRDEFFVELPRLLKHFPDYNNLETIEDVRARSVVLHPGLDLGWIDEPEPPGVADDLPPRGSQPPLILWNQRWEYDKGPETFFWALDRLAERGVPFRLALAGESFRLKPQEFLDARERFRDRIVHFGYAETARYRALLRRADLVVSTAIHEFFGLAVIEAIAAGCFPVLPKALAYPEYIPPAYSEAVFYSDREALVEKLAAYLQTGVPRVDEPLRRAMRRFDWRTQIQAYDALFERIVAAGV</sequence>
<dbReference type="Pfam" id="PF12038">
    <property type="entry name" value="QTMAN_N"/>
    <property type="match status" value="1"/>
</dbReference>
<feature type="domain" description="tRNA-queuosine alpha-mannosyltransferase N-terminal" evidence="8">
    <location>
        <begin position="3"/>
        <end position="170"/>
    </location>
</feature>
<evidence type="ECO:0000256" key="2">
    <source>
        <dbReference type="ARBA" id="ARBA00022676"/>
    </source>
</evidence>
<keyword evidence="11" id="KW-1185">Reference proteome</keyword>
<dbReference type="EMBL" id="BBZA01000240">
    <property type="protein sequence ID" value="GAP64256.1"/>
    <property type="molecule type" value="Genomic_DNA"/>
</dbReference>
<comment type="catalytic activity">
    <reaction evidence="6">
        <text>queuosine(34) in tRNA(Asp) + GDP-alpha-D-mannose = O-4''-alpha-D-mannosylqueuosine(34) in tRNA(Asp) + GDP + H(+)</text>
        <dbReference type="Rhea" id="RHEA:12885"/>
        <dbReference type="Rhea" id="RHEA-COMP:18572"/>
        <dbReference type="Rhea" id="RHEA-COMP:18581"/>
        <dbReference type="ChEBI" id="CHEBI:15378"/>
        <dbReference type="ChEBI" id="CHEBI:57527"/>
        <dbReference type="ChEBI" id="CHEBI:58189"/>
        <dbReference type="ChEBI" id="CHEBI:194431"/>
        <dbReference type="ChEBI" id="CHEBI:194442"/>
        <dbReference type="EC" id="2.4.1.110"/>
    </reaction>
    <physiologicalReaction direction="left-to-right" evidence="6">
        <dbReference type="Rhea" id="RHEA:12886"/>
    </physiologicalReaction>
</comment>
<evidence type="ECO:0000259" key="7">
    <source>
        <dbReference type="Pfam" id="PF00534"/>
    </source>
</evidence>
<evidence type="ECO:0000259" key="8">
    <source>
        <dbReference type="Pfam" id="PF12038"/>
    </source>
</evidence>
<dbReference type="CDD" id="cd03801">
    <property type="entry name" value="GT4_PimA-like"/>
    <property type="match status" value="1"/>
</dbReference>
<feature type="domain" description="Glycosyl transferase family 1" evidence="7">
    <location>
        <begin position="192"/>
        <end position="336"/>
    </location>
</feature>
<dbReference type="PANTHER" id="PTHR13615:SF3">
    <property type="entry name" value="GLYCOSYLTRANSFERASE-LIKE DOMAIN-CONTAINING PROTEIN 1"/>
    <property type="match status" value="1"/>
</dbReference>
<accession>A0A0M8KBJ9</accession>
<dbReference type="InterPro" id="IPR001296">
    <property type="entry name" value="Glyco_trans_1"/>
</dbReference>
<dbReference type="InterPro" id="IPR022701">
    <property type="entry name" value="QTMAN_N"/>
</dbReference>
<proteinExistence type="inferred from homology"/>
<dbReference type="Gene3D" id="3.40.50.2000">
    <property type="entry name" value="Glycogen Phosphorylase B"/>
    <property type="match status" value="2"/>
</dbReference>
<dbReference type="EMBL" id="LGKN01000003">
    <property type="protein sequence ID" value="KPL89352.1"/>
    <property type="molecule type" value="Genomic_DNA"/>
</dbReference>
<dbReference type="RefSeq" id="WP_054493970.1">
    <property type="nucleotide sequence ID" value="NZ_BBZA01000240.1"/>
</dbReference>
<keyword evidence="2" id="KW-0328">Glycosyltransferase</keyword>
<dbReference type="OrthoDB" id="9792163at2"/>
<keyword evidence="3" id="KW-0808">Transferase</keyword>
<dbReference type="PATRIC" id="fig|872965.6.peg.452"/>
<reference evidence="9 11" key="1">
    <citation type="journal article" date="2015" name="Genome Announc.">
        <title>Draft Genome Sequence of a Heterotrophic Facultative Anaerobic Thermophilic Bacterium, Ardenticatena maritima Strain 110ST.</title>
        <authorList>
            <person name="Kawaichi S."/>
            <person name="Yoshida T."/>
            <person name="Sako Y."/>
            <person name="Nakamura R."/>
        </authorList>
    </citation>
    <scope>NUCLEOTIDE SEQUENCE [LARGE SCALE GENOMIC DNA]</scope>
    <source>
        <strain evidence="9 11">110S</strain>
    </source>
</reference>
<evidence type="ECO:0000256" key="6">
    <source>
        <dbReference type="ARBA" id="ARBA00048439"/>
    </source>
</evidence>
<dbReference type="SUPFAM" id="SSF53756">
    <property type="entry name" value="UDP-Glycosyltransferase/glycogen phosphorylase"/>
    <property type="match status" value="1"/>
</dbReference>
<evidence type="ECO:0000256" key="5">
    <source>
        <dbReference type="ARBA" id="ARBA00044539"/>
    </source>
</evidence>
<reference evidence="10 12" key="2">
    <citation type="submission" date="2015-07" db="EMBL/GenBank/DDBJ databases">
        <title>Whole genome sequence of Ardenticatena maritima DSM 23922.</title>
        <authorList>
            <person name="Hemp J."/>
            <person name="Ward L.M."/>
            <person name="Pace L.A."/>
            <person name="Fischer W.W."/>
        </authorList>
    </citation>
    <scope>NUCLEOTIDE SEQUENCE [LARGE SCALE GENOMIC DNA]</scope>
    <source>
        <strain evidence="10 12">110S</strain>
    </source>
</reference>
<dbReference type="Pfam" id="PF00534">
    <property type="entry name" value="Glycos_transf_1"/>
    <property type="match status" value="1"/>
</dbReference>
<comment type="similarity">
    <text evidence="1">Belongs to the glycosyltransferase group 1 family. Glycosyltransferase 4 subfamily.</text>
</comment>
<dbReference type="EC" id="2.4.1.110" evidence="4"/>
<gene>
    <name evidence="9" type="ORF">ARMA_2679</name>
    <name evidence="10" type="ORF">SE16_02515</name>
</gene>
<evidence type="ECO:0000313" key="9">
    <source>
        <dbReference type="EMBL" id="GAP64256.1"/>
    </source>
</evidence>
<evidence type="ECO:0000256" key="3">
    <source>
        <dbReference type="ARBA" id="ARBA00022679"/>
    </source>
</evidence>
<dbReference type="STRING" id="872965.SE16_02515"/>